<organism evidence="1 2">
    <name type="scientific">Streptomyces sudanensis</name>
    <dbReference type="NCBI Taxonomy" id="436397"/>
    <lineage>
        <taxon>Bacteria</taxon>
        <taxon>Bacillati</taxon>
        <taxon>Actinomycetota</taxon>
        <taxon>Actinomycetes</taxon>
        <taxon>Kitasatosporales</taxon>
        <taxon>Streptomycetaceae</taxon>
        <taxon>Streptomyces</taxon>
    </lineage>
</organism>
<evidence type="ECO:0000313" key="2">
    <source>
        <dbReference type="Proteomes" id="UP001056383"/>
    </source>
</evidence>
<proteinExistence type="predicted"/>
<dbReference type="Proteomes" id="UP001056383">
    <property type="component" value="Chromosome"/>
</dbReference>
<accession>A0ABY4TG37</accession>
<protein>
    <submittedName>
        <fullName evidence="1">Uncharacterized protein</fullName>
    </submittedName>
</protein>
<name>A0ABY4TG37_9ACTN</name>
<reference evidence="1" key="1">
    <citation type="submission" date="2022-04" db="EMBL/GenBank/DDBJ databases">
        <title>Systematic whole-genome sequencing reveals an unexpected diversity among actinomycetoma pathogens and provides insights into their antibacterial susceptibilities.</title>
        <authorList>
            <person name="Watson A.K."/>
            <person name="Kepplinger B."/>
            <person name="Bakhiet S.M."/>
            <person name="Mhmoud N.A."/>
            <person name="Chapman J."/>
            <person name="Allenby N."/>
            <person name="Mickiewicz K."/>
            <person name="Goodfellow M."/>
            <person name="Fahal A.H."/>
            <person name="Errington J."/>
        </authorList>
    </citation>
    <scope>NUCLEOTIDE SEQUENCE</scope>
    <source>
        <strain evidence="1">SD 504</strain>
    </source>
</reference>
<dbReference type="RefSeq" id="WP_010469347.1">
    <property type="nucleotide sequence ID" value="NZ_CP095474.1"/>
</dbReference>
<dbReference type="EMBL" id="CP095474">
    <property type="protein sequence ID" value="URN17180.1"/>
    <property type="molecule type" value="Genomic_DNA"/>
</dbReference>
<evidence type="ECO:0000313" key="1">
    <source>
        <dbReference type="EMBL" id="URN17180.1"/>
    </source>
</evidence>
<sequence>MVRRRTPLPALLSALVVGGLWWWAVLRLALVPDRAGLVEGVAAASGWGLSLLPVHVASARGPGRPGGRRPRWLTAVRDSFPEPLRNLVWDLVRACGRGRPRRPGGGSGAGG</sequence>
<keyword evidence="2" id="KW-1185">Reference proteome</keyword>
<gene>
    <name evidence="1" type="ORF">MW084_16050</name>
</gene>